<dbReference type="PaxDb" id="515619-EUBREC_2673"/>
<dbReference type="EMBL" id="CP001107">
    <property type="protein sequence ID" value="ACR76404.1"/>
    <property type="molecule type" value="Genomic_DNA"/>
</dbReference>
<gene>
    <name evidence="2" type="ordered locus">EUBREC_2673</name>
</gene>
<evidence type="ECO:0000313" key="3">
    <source>
        <dbReference type="Proteomes" id="UP000001477"/>
    </source>
</evidence>
<keyword evidence="1" id="KW-0472">Membrane</keyword>
<dbReference type="HOGENOM" id="CLU_131458_1_0_9"/>
<evidence type="ECO:0000313" key="2">
    <source>
        <dbReference type="EMBL" id="ACR76404.1"/>
    </source>
</evidence>
<accession>C4ZGY2</accession>
<proteinExistence type="predicted"/>
<sequence>MNDKILHKEIDVIQSCIQRMADCSFKLKGWYISLITIALTLLIGQECKLSIIGLFMFSITTVFWGLDSFFLKTETLYRWKYDWVIDARLNGNMENLYDLNPMNRKMWKEADKKNPCIIKYVLSKTLLPFYGIIWLISVAIIIYIVLKY</sequence>
<dbReference type="STRING" id="515619.EUBREC_2673"/>
<feature type="transmembrane region" description="Helical" evidence="1">
    <location>
        <begin position="127"/>
        <end position="146"/>
    </location>
</feature>
<reference evidence="2 3" key="1">
    <citation type="journal article" date="2009" name="Proc. Natl. Acad. Sci. U.S.A.">
        <title>Characterizing a model human gut microbiota composed of members of its two dominant bacterial phyla.</title>
        <authorList>
            <person name="Mahowald M.A."/>
            <person name="Rey F.E."/>
            <person name="Seedorf H."/>
            <person name="Turnbaugh P.J."/>
            <person name="Fulton R.S."/>
            <person name="Wollam A."/>
            <person name="Shah N."/>
            <person name="Wang C."/>
            <person name="Magrini V."/>
            <person name="Wilson R.K."/>
            <person name="Cantarel B.L."/>
            <person name="Coutinho P.M."/>
            <person name="Henrissat B."/>
            <person name="Crock L.W."/>
            <person name="Russell A."/>
            <person name="Verberkmoes N.C."/>
            <person name="Hettich R.L."/>
            <person name="Gordon J.I."/>
        </authorList>
    </citation>
    <scope>NUCLEOTIDE SEQUENCE [LARGE SCALE GENOMIC DNA]</scope>
    <source>
        <strain evidence="3">ATCC 33656 / DSM 3377 / JCM 17463 / KCTC 5835 / LMG 30912 / VPI 0990</strain>
    </source>
</reference>
<dbReference type="GeneID" id="86989399"/>
<keyword evidence="1" id="KW-0812">Transmembrane</keyword>
<dbReference type="RefSeq" id="WP_012743489.1">
    <property type="nucleotide sequence ID" value="NC_012781.1"/>
</dbReference>
<feature type="transmembrane region" description="Helical" evidence="1">
    <location>
        <begin position="51"/>
        <end position="71"/>
    </location>
</feature>
<name>C4ZGY2_AGARV</name>
<evidence type="ECO:0000256" key="1">
    <source>
        <dbReference type="SAM" id="Phobius"/>
    </source>
</evidence>
<keyword evidence="1" id="KW-1133">Transmembrane helix</keyword>
<feature type="transmembrane region" description="Helical" evidence="1">
    <location>
        <begin position="29"/>
        <end position="45"/>
    </location>
</feature>
<dbReference type="AlphaFoldDB" id="C4ZGY2"/>
<protein>
    <submittedName>
        <fullName evidence="2">Uncharacterized protein</fullName>
    </submittedName>
</protein>
<organism evidence="2 3">
    <name type="scientific">Agathobacter rectalis (strain ATCC 33656 / DSM 3377 / JCM 17463 / KCTC 5835 / VPI 0990)</name>
    <name type="common">Eubacterium rectale</name>
    <dbReference type="NCBI Taxonomy" id="515619"/>
    <lineage>
        <taxon>Bacteria</taxon>
        <taxon>Bacillati</taxon>
        <taxon>Bacillota</taxon>
        <taxon>Clostridia</taxon>
        <taxon>Lachnospirales</taxon>
        <taxon>Lachnospiraceae</taxon>
        <taxon>Agathobacter</taxon>
    </lineage>
</organism>
<dbReference type="KEGG" id="ere:EUBREC_2673"/>
<dbReference type="Proteomes" id="UP000001477">
    <property type="component" value="Chromosome"/>
</dbReference>